<dbReference type="AlphaFoldDB" id="A0A0L6W475"/>
<sequence>MIIRQAEAEEKGLLQVAELMCLAARTAPKGKGRDHLETLIITAETKTEVAAYMRKLADSPRAEFFARDAENLEKAGAAVILGTEVKPLGLPHCGYCGFKNCTEMNETGGICAFNAGDLGIAVGSAVAVAAAHHVDNRIMFTVGRAAIDLGLFSGNIRIAYGIPLSVSGKNPFFDRK</sequence>
<comment type="caution">
    <text evidence="2">The sequence shown here is derived from an EMBL/GenBank/DDBJ whole genome shotgun (WGS) entry which is preliminary data.</text>
</comment>
<evidence type="ECO:0000313" key="3">
    <source>
        <dbReference type="Proteomes" id="UP000037175"/>
    </source>
</evidence>
<dbReference type="EMBL" id="LGTE01000005">
    <property type="protein sequence ID" value="KNZ70178.1"/>
    <property type="molecule type" value="Genomic_DNA"/>
</dbReference>
<proteinExistence type="predicted"/>
<dbReference type="PATRIC" id="fig|281456.6.peg.1119"/>
<name>A0A0L6W475_9FIRM</name>
<gene>
    <name evidence="2" type="ORF">Tfer_1049</name>
</gene>
<feature type="domain" description="DUF2148" evidence="1">
    <location>
        <begin position="107"/>
        <end position="175"/>
    </location>
</feature>
<dbReference type="PANTHER" id="PTHR40101:SF1">
    <property type="entry name" value="4FE-4S DOMAIN-CONTAINING PROTEIN"/>
    <property type="match status" value="1"/>
</dbReference>
<organism evidence="2 3">
    <name type="scientific">Thermincola ferriacetica</name>
    <dbReference type="NCBI Taxonomy" id="281456"/>
    <lineage>
        <taxon>Bacteria</taxon>
        <taxon>Bacillati</taxon>
        <taxon>Bacillota</taxon>
        <taxon>Clostridia</taxon>
        <taxon>Eubacteriales</taxon>
        <taxon>Thermincolaceae</taxon>
        <taxon>Thermincola</taxon>
    </lineage>
</organism>
<dbReference type="Proteomes" id="UP000037175">
    <property type="component" value="Unassembled WGS sequence"/>
</dbReference>
<evidence type="ECO:0000313" key="2">
    <source>
        <dbReference type="EMBL" id="KNZ70178.1"/>
    </source>
</evidence>
<evidence type="ECO:0000259" key="1">
    <source>
        <dbReference type="Pfam" id="PF09918"/>
    </source>
</evidence>
<keyword evidence="3" id="KW-1185">Reference proteome</keyword>
<dbReference type="InterPro" id="IPR019224">
    <property type="entry name" value="DUF2148"/>
</dbReference>
<accession>A0A0L6W475</accession>
<dbReference type="RefSeq" id="WP_052217167.1">
    <property type="nucleotide sequence ID" value="NZ_LGTE01000005.1"/>
</dbReference>
<dbReference type="Pfam" id="PF09918">
    <property type="entry name" value="DUF2148"/>
    <property type="match status" value="1"/>
</dbReference>
<protein>
    <recommendedName>
        <fullName evidence="1">DUF2148 domain-containing protein</fullName>
    </recommendedName>
</protein>
<reference evidence="3" key="1">
    <citation type="submission" date="2015-07" db="EMBL/GenBank/DDBJ databases">
        <title>Complete Genome of Thermincola ferriacetica strain Z-0001T.</title>
        <authorList>
            <person name="Lusk B."/>
            <person name="Badalamenti J.P."/>
            <person name="Parameswaran P."/>
            <person name="Bond D.R."/>
            <person name="Torres C.I."/>
        </authorList>
    </citation>
    <scope>NUCLEOTIDE SEQUENCE [LARGE SCALE GENOMIC DNA]</scope>
    <source>
        <strain evidence="3">Z-0001</strain>
    </source>
</reference>
<dbReference type="PANTHER" id="PTHR40101">
    <property type="entry name" value="CONSERVED PROTEIN"/>
    <property type="match status" value="1"/>
</dbReference>